<name>G7H4M5_9ACTN</name>
<dbReference type="RefSeq" id="WP_007322875.1">
    <property type="nucleotide sequence ID" value="NZ_BAEE01000062.1"/>
</dbReference>
<evidence type="ECO:0000256" key="1">
    <source>
        <dbReference type="SAM" id="SignalP"/>
    </source>
</evidence>
<comment type="caution">
    <text evidence="2">The sequence shown here is derived from an EMBL/GenBank/DDBJ whole genome shotgun (WGS) entry which is preliminary data.</text>
</comment>
<keyword evidence="3" id="KW-1185">Reference proteome</keyword>
<feature type="chain" id="PRO_5003495618" description="Secreted protein" evidence="1">
    <location>
        <begin position="30"/>
        <end position="137"/>
    </location>
</feature>
<evidence type="ECO:0000313" key="3">
    <source>
        <dbReference type="Proteomes" id="UP000035088"/>
    </source>
</evidence>
<protein>
    <recommendedName>
        <fullName evidence="4">Secreted protein</fullName>
    </recommendedName>
</protein>
<reference evidence="2 3" key="1">
    <citation type="submission" date="2011-11" db="EMBL/GenBank/DDBJ databases">
        <title>Whole genome shotgun sequence of Gordonia araii NBRC 100433.</title>
        <authorList>
            <person name="Yoshida Y."/>
            <person name="Hosoyama A."/>
            <person name="Tsuchikane K."/>
            <person name="Katsumata H."/>
            <person name="Yamazaki S."/>
            <person name="Fujita N."/>
        </authorList>
    </citation>
    <scope>NUCLEOTIDE SEQUENCE [LARGE SCALE GENOMIC DNA]</scope>
    <source>
        <strain evidence="2 3">NBRC 100433</strain>
    </source>
</reference>
<dbReference type="EMBL" id="BAEE01000062">
    <property type="protein sequence ID" value="GAB10800.1"/>
    <property type="molecule type" value="Genomic_DNA"/>
</dbReference>
<gene>
    <name evidence="2" type="ORF">GOARA_062_00680</name>
</gene>
<organism evidence="2 3">
    <name type="scientific">Gordonia araii NBRC 100433</name>
    <dbReference type="NCBI Taxonomy" id="1073574"/>
    <lineage>
        <taxon>Bacteria</taxon>
        <taxon>Bacillati</taxon>
        <taxon>Actinomycetota</taxon>
        <taxon>Actinomycetes</taxon>
        <taxon>Mycobacteriales</taxon>
        <taxon>Gordoniaceae</taxon>
        <taxon>Gordonia</taxon>
    </lineage>
</organism>
<evidence type="ECO:0008006" key="4">
    <source>
        <dbReference type="Google" id="ProtNLM"/>
    </source>
</evidence>
<evidence type="ECO:0000313" key="2">
    <source>
        <dbReference type="EMBL" id="GAB10800.1"/>
    </source>
</evidence>
<dbReference type="Proteomes" id="UP000035088">
    <property type="component" value="Unassembled WGS sequence"/>
</dbReference>
<dbReference type="AlphaFoldDB" id="G7H4M5"/>
<accession>G7H4M5</accession>
<proteinExistence type="predicted"/>
<feature type="signal peptide" evidence="1">
    <location>
        <begin position="1"/>
        <end position="29"/>
    </location>
</feature>
<sequence>MKLSYPLVAAMACTAVIGGGAAATAPASAAPTAAPHIQLPMFTGHRGTGCKYNVSVVVTDRTAPARLTVVDPYGRTVKRLKVRNERRTDDKRVVEADWIPAHPGNYRIAAVQNGVRKQTAVFPVTPGFNTGSLCTGT</sequence>
<dbReference type="OrthoDB" id="4376265at2"/>
<keyword evidence="1" id="KW-0732">Signal</keyword>